<keyword evidence="10" id="KW-1185">Reference proteome</keyword>
<feature type="active site" description="Nucleophile" evidence="5">
    <location>
        <position position="47"/>
    </location>
</feature>
<dbReference type="CDD" id="cd21152">
    <property type="entry name" value="PUA_TruB_bacterial"/>
    <property type="match status" value="1"/>
</dbReference>
<dbReference type="RefSeq" id="WP_200259559.1">
    <property type="nucleotide sequence ID" value="NZ_NRSH01000094.1"/>
</dbReference>
<accession>A0ABS1EAD7</accession>
<dbReference type="PANTHER" id="PTHR13767:SF2">
    <property type="entry name" value="PSEUDOURIDYLATE SYNTHASE TRUB1"/>
    <property type="match status" value="1"/>
</dbReference>
<dbReference type="Pfam" id="PF01509">
    <property type="entry name" value="TruB_N"/>
    <property type="match status" value="1"/>
</dbReference>
<dbReference type="SUPFAM" id="SSF88697">
    <property type="entry name" value="PUA domain-like"/>
    <property type="match status" value="1"/>
</dbReference>
<keyword evidence="4 5" id="KW-0413">Isomerase</keyword>
<feature type="domain" description="tRNA pseudouridine synthase II TruB subfamily 1 C-terminal" evidence="7">
    <location>
        <begin position="245"/>
        <end position="301"/>
    </location>
</feature>
<dbReference type="InterPro" id="IPR002501">
    <property type="entry name" value="PsdUridine_synth_N"/>
</dbReference>
<dbReference type="CDD" id="cd02573">
    <property type="entry name" value="PseudoU_synth_EcTruB"/>
    <property type="match status" value="1"/>
</dbReference>
<evidence type="ECO:0000256" key="3">
    <source>
        <dbReference type="ARBA" id="ARBA00022694"/>
    </source>
</evidence>
<comment type="caution">
    <text evidence="9">The sequence shown here is derived from an EMBL/GenBank/DDBJ whole genome shotgun (WGS) entry which is preliminary data.</text>
</comment>
<evidence type="ECO:0000259" key="6">
    <source>
        <dbReference type="Pfam" id="PF01509"/>
    </source>
</evidence>
<organism evidence="9 10">
    <name type="scientific">Halorhodospira neutriphila</name>
    <dbReference type="NCBI Taxonomy" id="168379"/>
    <lineage>
        <taxon>Bacteria</taxon>
        <taxon>Pseudomonadati</taxon>
        <taxon>Pseudomonadota</taxon>
        <taxon>Gammaproteobacteria</taxon>
        <taxon>Chromatiales</taxon>
        <taxon>Ectothiorhodospiraceae</taxon>
        <taxon>Halorhodospira</taxon>
    </lineage>
</organism>
<dbReference type="HAMAP" id="MF_01080">
    <property type="entry name" value="TruB_bact"/>
    <property type="match status" value="1"/>
</dbReference>
<dbReference type="InterPro" id="IPR015947">
    <property type="entry name" value="PUA-like_sf"/>
</dbReference>
<dbReference type="PANTHER" id="PTHR13767">
    <property type="entry name" value="TRNA-PSEUDOURIDINE SYNTHASE"/>
    <property type="match status" value="1"/>
</dbReference>
<dbReference type="InterPro" id="IPR032819">
    <property type="entry name" value="TruB_C"/>
</dbReference>
<sequence>MAKRRRGRNVTGVLLLDKPSGETSNQALQRVKRLFGARKAGHTGSLDPLATGLLPICFGDATKVSGFLLDADKHYTVTCRLGVATDTGDAEGEEAERAPVPALDEAAVEAALAGFRGAIEQLPPMYSAIKHQGQRLYNLARQGVEVEREPRRVEIYRLVATAVRADELELEVHCAKGTYIRTLAEDIARALGTVGHVCALRRTGMGPYQEPAMWPPEALAERAEQGREALDAALLPMDSALTQYPAVELADDLAHFVVQGQPVFVPKAPTAGWLRLYERSGRFLGMGQVLDDGRVGPKRLVARR</sequence>
<dbReference type="Gene3D" id="3.30.2350.10">
    <property type="entry name" value="Pseudouridine synthase"/>
    <property type="match status" value="1"/>
</dbReference>
<keyword evidence="3 5" id="KW-0819">tRNA processing</keyword>
<dbReference type="SUPFAM" id="SSF55120">
    <property type="entry name" value="Pseudouridine synthase"/>
    <property type="match status" value="1"/>
</dbReference>
<comment type="similarity">
    <text evidence="2 5">Belongs to the pseudouridine synthase TruB family. Type 1 subfamily.</text>
</comment>
<protein>
    <recommendedName>
        <fullName evidence="5">tRNA pseudouridine synthase B</fullName>
        <ecNumber evidence="5">5.4.99.25</ecNumber>
    </recommendedName>
    <alternativeName>
        <fullName evidence="5">tRNA pseudouridine(55) synthase</fullName>
        <shortName evidence="5">Psi55 synthase</shortName>
    </alternativeName>
    <alternativeName>
        <fullName evidence="5">tRNA pseudouridylate synthase</fullName>
    </alternativeName>
    <alternativeName>
        <fullName evidence="5">tRNA-uridine isomerase</fullName>
    </alternativeName>
</protein>
<dbReference type="Gene3D" id="2.30.130.10">
    <property type="entry name" value="PUA domain"/>
    <property type="match status" value="1"/>
</dbReference>
<evidence type="ECO:0000256" key="2">
    <source>
        <dbReference type="ARBA" id="ARBA00005642"/>
    </source>
</evidence>
<proteinExistence type="inferred from homology"/>
<evidence type="ECO:0000256" key="5">
    <source>
        <dbReference type="HAMAP-Rule" id="MF_01080"/>
    </source>
</evidence>
<dbReference type="EMBL" id="NRSH01000094">
    <property type="protein sequence ID" value="MBK1727059.1"/>
    <property type="molecule type" value="Genomic_DNA"/>
</dbReference>
<dbReference type="Pfam" id="PF09157">
    <property type="entry name" value="TruB-C_2"/>
    <property type="match status" value="1"/>
</dbReference>
<evidence type="ECO:0000256" key="1">
    <source>
        <dbReference type="ARBA" id="ARBA00000385"/>
    </source>
</evidence>
<comment type="catalytic activity">
    <reaction evidence="1 5">
        <text>uridine(55) in tRNA = pseudouridine(55) in tRNA</text>
        <dbReference type="Rhea" id="RHEA:42532"/>
        <dbReference type="Rhea" id="RHEA-COMP:10101"/>
        <dbReference type="Rhea" id="RHEA-COMP:10102"/>
        <dbReference type="ChEBI" id="CHEBI:65314"/>
        <dbReference type="ChEBI" id="CHEBI:65315"/>
        <dbReference type="EC" id="5.4.99.25"/>
    </reaction>
</comment>
<gene>
    <name evidence="5" type="primary">truB</name>
    <name evidence="9" type="ORF">CKO13_08500</name>
</gene>
<evidence type="ECO:0000313" key="10">
    <source>
        <dbReference type="Proteomes" id="UP000738126"/>
    </source>
</evidence>
<dbReference type="InterPro" id="IPR015240">
    <property type="entry name" value="tRNA_sdUridine_synth_fam1_C"/>
</dbReference>
<dbReference type="Proteomes" id="UP000738126">
    <property type="component" value="Unassembled WGS sequence"/>
</dbReference>
<dbReference type="EC" id="5.4.99.25" evidence="5"/>
<feature type="domain" description="Pseudouridine synthase II N-terminal" evidence="6">
    <location>
        <begin position="32"/>
        <end position="180"/>
    </location>
</feature>
<dbReference type="InterPro" id="IPR014780">
    <property type="entry name" value="tRNA_psdUridine_synth_TruB"/>
</dbReference>
<dbReference type="NCBIfam" id="TIGR00431">
    <property type="entry name" value="TruB"/>
    <property type="match status" value="1"/>
</dbReference>
<evidence type="ECO:0000259" key="7">
    <source>
        <dbReference type="Pfam" id="PF09157"/>
    </source>
</evidence>
<comment type="function">
    <text evidence="5">Responsible for synthesis of pseudouridine from uracil-55 in the psi GC loop of transfer RNAs.</text>
</comment>
<feature type="domain" description="tRNA pseudouridylate synthase B C-terminal" evidence="8">
    <location>
        <begin position="181"/>
        <end position="241"/>
    </location>
</feature>
<evidence type="ECO:0000259" key="8">
    <source>
        <dbReference type="Pfam" id="PF16198"/>
    </source>
</evidence>
<reference evidence="9 10" key="1">
    <citation type="journal article" date="2020" name="Microorganisms">
        <title>Osmotic Adaptation and Compatible Solute Biosynthesis of Phototrophic Bacteria as Revealed from Genome Analyses.</title>
        <authorList>
            <person name="Imhoff J.F."/>
            <person name="Rahn T."/>
            <person name="Kunzel S."/>
            <person name="Keller A."/>
            <person name="Neulinger S.C."/>
        </authorList>
    </citation>
    <scope>NUCLEOTIDE SEQUENCE [LARGE SCALE GENOMIC DNA]</scope>
    <source>
        <strain evidence="9 10">DSM 15116</strain>
    </source>
</reference>
<evidence type="ECO:0000313" key="9">
    <source>
        <dbReference type="EMBL" id="MBK1727059.1"/>
    </source>
</evidence>
<dbReference type="InterPro" id="IPR020103">
    <property type="entry name" value="PsdUridine_synth_cat_dom_sf"/>
</dbReference>
<name>A0ABS1EAD7_9GAMM</name>
<dbReference type="Pfam" id="PF16198">
    <property type="entry name" value="TruB_C_2"/>
    <property type="match status" value="1"/>
</dbReference>
<evidence type="ECO:0000256" key="4">
    <source>
        <dbReference type="ARBA" id="ARBA00023235"/>
    </source>
</evidence>
<dbReference type="InterPro" id="IPR036974">
    <property type="entry name" value="PUA_sf"/>
</dbReference>